<feature type="compositionally biased region" description="Polar residues" evidence="10">
    <location>
        <begin position="907"/>
        <end position="922"/>
    </location>
</feature>
<keyword evidence="4 11" id="KW-0812">Transmembrane</keyword>
<name>A0ABW4R9A2_9RHOB</name>
<dbReference type="Gene3D" id="6.10.140.1330">
    <property type="match status" value="1"/>
</dbReference>
<evidence type="ECO:0000256" key="3">
    <source>
        <dbReference type="ARBA" id="ARBA00022475"/>
    </source>
</evidence>
<feature type="transmembrane region" description="Helical" evidence="11">
    <location>
        <begin position="245"/>
        <end position="272"/>
    </location>
</feature>
<gene>
    <name evidence="13" type="ORF">ACFSCT_13330</name>
</gene>
<feature type="transmembrane region" description="Helical" evidence="11">
    <location>
        <begin position="292"/>
        <end position="308"/>
    </location>
</feature>
<feature type="transmembrane region" description="Helical" evidence="11">
    <location>
        <begin position="100"/>
        <end position="122"/>
    </location>
</feature>
<evidence type="ECO:0000256" key="11">
    <source>
        <dbReference type="SAM" id="Phobius"/>
    </source>
</evidence>
<dbReference type="InterPro" id="IPR018422">
    <property type="entry name" value="Cation/H_exchanger_CPA1"/>
</dbReference>
<feature type="region of interest" description="Disordered" evidence="10">
    <location>
        <begin position="816"/>
        <end position="922"/>
    </location>
</feature>
<dbReference type="Gene3D" id="2.60.120.10">
    <property type="entry name" value="Jelly Rolls"/>
    <property type="match status" value="1"/>
</dbReference>
<dbReference type="PROSITE" id="PS50042">
    <property type="entry name" value="CNMP_BINDING_3"/>
    <property type="match status" value="1"/>
</dbReference>
<keyword evidence="6" id="KW-0915">Sodium</keyword>
<evidence type="ECO:0000259" key="12">
    <source>
        <dbReference type="PROSITE" id="PS50042"/>
    </source>
</evidence>
<evidence type="ECO:0000256" key="10">
    <source>
        <dbReference type="SAM" id="MobiDB-lite"/>
    </source>
</evidence>
<keyword evidence="8 11" id="KW-0472">Membrane</keyword>
<keyword evidence="3" id="KW-1003">Cell membrane</keyword>
<feature type="compositionally biased region" description="Basic and acidic residues" evidence="10">
    <location>
        <begin position="885"/>
        <end position="897"/>
    </location>
</feature>
<evidence type="ECO:0000313" key="14">
    <source>
        <dbReference type="Proteomes" id="UP001597213"/>
    </source>
</evidence>
<comment type="caution">
    <text evidence="13">The sequence shown here is derived from an EMBL/GenBank/DDBJ whole genome shotgun (WGS) entry which is preliminary data.</text>
</comment>
<feature type="transmembrane region" description="Helical" evidence="11">
    <location>
        <begin position="203"/>
        <end position="224"/>
    </location>
</feature>
<protein>
    <submittedName>
        <fullName evidence="13">Cation:proton antiporter</fullName>
    </submittedName>
</protein>
<keyword evidence="14" id="KW-1185">Reference proteome</keyword>
<evidence type="ECO:0000256" key="2">
    <source>
        <dbReference type="ARBA" id="ARBA00022448"/>
    </source>
</evidence>
<dbReference type="EMBL" id="JBHUEN010000043">
    <property type="protein sequence ID" value="MFD1882700.1"/>
    <property type="molecule type" value="Genomic_DNA"/>
</dbReference>
<dbReference type="InterPro" id="IPR018490">
    <property type="entry name" value="cNMP-bd_dom_sf"/>
</dbReference>
<evidence type="ECO:0000256" key="7">
    <source>
        <dbReference type="ARBA" id="ARBA00023065"/>
    </source>
</evidence>
<dbReference type="SUPFAM" id="SSF51206">
    <property type="entry name" value="cAMP-binding domain-like"/>
    <property type="match status" value="1"/>
</dbReference>
<evidence type="ECO:0000256" key="1">
    <source>
        <dbReference type="ARBA" id="ARBA00004651"/>
    </source>
</evidence>
<accession>A0ABW4R9A2</accession>
<dbReference type="PANTHER" id="PTHR10110">
    <property type="entry name" value="SODIUM/HYDROGEN EXCHANGER"/>
    <property type="match status" value="1"/>
</dbReference>
<evidence type="ECO:0000256" key="5">
    <source>
        <dbReference type="ARBA" id="ARBA00022989"/>
    </source>
</evidence>
<dbReference type="InterPro" id="IPR006153">
    <property type="entry name" value="Cation/H_exchanger_TM"/>
</dbReference>
<organism evidence="13 14">
    <name type="scientific">Paracoccus pacificus</name>
    <dbReference type="NCBI Taxonomy" id="1463598"/>
    <lineage>
        <taxon>Bacteria</taxon>
        <taxon>Pseudomonadati</taxon>
        <taxon>Pseudomonadota</taxon>
        <taxon>Alphaproteobacteria</taxon>
        <taxon>Rhodobacterales</taxon>
        <taxon>Paracoccaceae</taxon>
        <taxon>Paracoccus</taxon>
    </lineage>
</organism>
<feature type="transmembrane region" description="Helical" evidence="11">
    <location>
        <begin position="31"/>
        <end position="54"/>
    </location>
</feature>
<dbReference type="Pfam" id="PF00027">
    <property type="entry name" value="cNMP_binding"/>
    <property type="match status" value="1"/>
</dbReference>
<evidence type="ECO:0000256" key="4">
    <source>
        <dbReference type="ARBA" id="ARBA00022692"/>
    </source>
</evidence>
<dbReference type="InterPro" id="IPR000595">
    <property type="entry name" value="cNMP-bd_dom"/>
</dbReference>
<dbReference type="CDD" id="cd00038">
    <property type="entry name" value="CAP_ED"/>
    <property type="match status" value="1"/>
</dbReference>
<sequence length="922" mass="101838">MDVVAIVTAFAVLFIIIGLSEPLSARLRLPFSVVLAVIGTVLGVSAVLVQQTAFARQLDPGMLAILSLPIRSSVFLYVFLPTLIFQVALGLNLRRMMDDMVPILVMAVVAVVVATFFVGFWLQPFSQMPLIACLLLGAIVSTTDPSAVVSIFRSIAAPQRLTRIVEGESLLNDAAAIALFGFFLAFVMAGVPNPTLRDAMVDFPKLVALGLISGWIAGQLGLIVMSRFPSYPAAQMSLSIALPYVTYLVAERVLGASGIIAVVTAGMTLNLLGPGRLTPALWTHLREVWDLLAHWAGALIFIMAALLIPRLMANAQLWDLVLILVVTLAAFSARIVMLWGMLPLLHRMGFSPRVQRPYRVAILWGGLRGAITLTLALAVTENLRVPIDIKREIGILATGFTLMTLFLQGTTLRWVVKRLGLTKLAPLDRALSQQVIAVALQNVREDVAESVRDHDLDHDIIRSEAKRFGERLNEAVERAEEAEDIPETQRVTLGLLALAARERDIILEGFRQQMVSTRIVDQMLTDADRLIERTRTGGRNGYREAGRRALGTGRLYRLAVFLHNRLGYSRLLSNLTANRFEMLLNQRMTLAELHNHIDTKIRRIHGRRIADLLHDLLRRREEETSTALEGLRLQYPGYVEEIERRFIRRTTARMEEREYQILRDDGLIGPELYQTLQQDILATRARLEERPPLDLTMQKAELVQQFPLFASLPDSDRKQLTRALRTIYVHPGDIIMRKGEPARSVFFIASGAVEMDTAGHKERLGRGEMFGQIGILTRRPRRSQVKAISSSTLLSLDEARFTKLMDRSPEMRAIVEASTQGRRVPLPQDGAKPLTAAAKPVPEPATAEPIAAGNAGDEKPAPETPAPEMADTGMAITEASGDGKPAVEEPAAEKPAAEKSPLPAPQQQPRSILHSSAQDSRE</sequence>
<feature type="transmembrane region" description="Helical" evidence="11">
    <location>
        <begin position="320"/>
        <end position="342"/>
    </location>
</feature>
<feature type="transmembrane region" description="Helical" evidence="11">
    <location>
        <begin position="393"/>
        <end position="416"/>
    </location>
</feature>
<feature type="transmembrane region" description="Helical" evidence="11">
    <location>
        <begin position="6"/>
        <end position="24"/>
    </location>
</feature>
<dbReference type="SMART" id="SM00100">
    <property type="entry name" value="cNMP"/>
    <property type="match status" value="1"/>
</dbReference>
<feature type="domain" description="Cyclic nucleotide-binding" evidence="12">
    <location>
        <begin position="708"/>
        <end position="812"/>
    </location>
</feature>
<proteinExistence type="predicted"/>
<keyword evidence="5 11" id="KW-1133">Transmembrane helix</keyword>
<feature type="transmembrane region" description="Helical" evidence="11">
    <location>
        <begin position="170"/>
        <end position="191"/>
    </location>
</feature>
<dbReference type="Pfam" id="PF00999">
    <property type="entry name" value="Na_H_Exchanger"/>
    <property type="match status" value="1"/>
</dbReference>
<reference evidence="14" key="1">
    <citation type="journal article" date="2019" name="Int. J. Syst. Evol. Microbiol.">
        <title>The Global Catalogue of Microorganisms (GCM) 10K type strain sequencing project: providing services to taxonomists for standard genome sequencing and annotation.</title>
        <authorList>
            <consortium name="The Broad Institute Genomics Platform"/>
            <consortium name="The Broad Institute Genome Sequencing Center for Infectious Disease"/>
            <person name="Wu L."/>
            <person name="Ma J."/>
        </authorList>
    </citation>
    <scope>NUCLEOTIDE SEQUENCE [LARGE SCALE GENOMIC DNA]</scope>
    <source>
        <strain evidence="14">CCUG 56029</strain>
    </source>
</reference>
<feature type="transmembrane region" description="Helical" evidence="11">
    <location>
        <begin position="74"/>
        <end position="93"/>
    </location>
</feature>
<dbReference type="Proteomes" id="UP001597213">
    <property type="component" value="Unassembled WGS sequence"/>
</dbReference>
<dbReference type="RefSeq" id="WP_379143473.1">
    <property type="nucleotide sequence ID" value="NZ_JBHUEN010000043.1"/>
</dbReference>
<feature type="transmembrane region" description="Helical" evidence="11">
    <location>
        <begin position="128"/>
        <end position="149"/>
    </location>
</feature>
<feature type="transmembrane region" description="Helical" evidence="11">
    <location>
        <begin position="362"/>
        <end position="381"/>
    </location>
</feature>
<evidence type="ECO:0000256" key="9">
    <source>
        <dbReference type="ARBA" id="ARBA00023201"/>
    </source>
</evidence>
<evidence type="ECO:0000256" key="6">
    <source>
        <dbReference type="ARBA" id="ARBA00023053"/>
    </source>
</evidence>
<keyword evidence="2" id="KW-0813">Transport</keyword>
<comment type="subcellular location">
    <subcellularLocation>
        <location evidence="1">Cell membrane</location>
        <topology evidence="1">Multi-pass membrane protein</topology>
    </subcellularLocation>
</comment>
<keyword evidence="7" id="KW-0406">Ion transport</keyword>
<dbReference type="InterPro" id="IPR014710">
    <property type="entry name" value="RmlC-like_jellyroll"/>
</dbReference>
<evidence type="ECO:0000256" key="8">
    <source>
        <dbReference type="ARBA" id="ARBA00023136"/>
    </source>
</evidence>
<evidence type="ECO:0000313" key="13">
    <source>
        <dbReference type="EMBL" id="MFD1882700.1"/>
    </source>
</evidence>
<dbReference type="PANTHER" id="PTHR10110:SF86">
    <property type="entry name" value="SODIUM_HYDROGEN EXCHANGER 7"/>
    <property type="match status" value="1"/>
</dbReference>
<keyword evidence="9" id="KW-0739">Sodium transport</keyword>